<feature type="domain" description="EamA" evidence="7">
    <location>
        <begin position="11"/>
        <end position="140"/>
    </location>
</feature>
<feature type="transmembrane region" description="Helical" evidence="6">
    <location>
        <begin position="69"/>
        <end position="88"/>
    </location>
</feature>
<feature type="transmembrane region" description="Helical" evidence="6">
    <location>
        <begin position="181"/>
        <end position="200"/>
    </location>
</feature>
<feature type="transmembrane region" description="Helical" evidence="6">
    <location>
        <begin position="276"/>
        <end position="293"/>
    </location>
</feature>
<keyword evidence="5 6" id="KW-0472">Membrane</keyword>
<dbReference type="GO" id="GO:0016020">
    <property type="term" value="C:membrane"/>
    <property type="evidence" value="ECO:0007669"/>
    <property type="project" value="UniProtKB-SubCell"/>
</dbReference>
<feature type="transmembrane region" description="Helical" evidence="6">
    <location>
        <begin position="36"/>
        <end position="57"/>
    </location>
</feature>
<evidence type="ECO:0000256" key="4">
    <source>
        <dbReference type="ARBA" id="ARBA00022989"/>
    </source>
</evidence>
<name>A0A937X2J0_9BACT</name>
<organism evidence="8 9">
    <name type="scientific">Candidatus Tanganyikabacteria bacterium</name>
    <dbReference type="NCBI Taxonomy" id="2961651"/>
    <lineage>
        <taxon>Bacteria</taxon>
        <taxon>Bacillati</taxon>
        <taxon>Candidatus Sericytochromatia</taxon>
        <taxon>Candidatus Tanganyikabacteria</taxon>
    </lineage>
</organism>
<evidence type="ECO:0000256" key="2">
    <source>
        <dbReference type="ARBA" id="ARBA00007362"/>
    </source>
</evidence>
<feature type="transmembrane region" description="Helical" evidence="6">
    <location>
        <begin position="254"/>
        <end position="270"/>
    </location>
</feature>
<evidence type="ECO:0000256" key="5">
    <source>
        <dbReference type="ARBA" id="ARBA00023136"/>
    </source>
</evidence>
<comment type="caution">
    <text evidence="8">The sequence shown here is derived from an EMBL/GenBank/DDBJ whole genome shotgun (WGS) entry which is preliminary data.</text>
</comment>
<dbReference type="EMBL" id="VGJX01000015">
    <property type="protein sequence ID" value="MBM3273622.1"/>
    <property type="molecule type" value="Genomic_DNA"/>
</dbReference>
<dbReference type="Pfam" id="PF00892">
    <property type="entry name" value="EamA"/>
    <property type="match status" value="2"/>
</dbReference>
<keyword evidence="3 6" id="KW-0812">Transmembrane</keyword>
<evidence type="ECO:0000256" key="6">
    <source>
        <dbReference type="SAM" id="Phobius"/>
    </source>
</evidence>
<accession>A0A937X2J0</accession>
<feature type="domain" description="EamA" evidence="7">
    <location>
        <begin position="157"/>
        <end position="292"/>
    </location>
</feature>
<dbReference type="Gene3D" id="1.10.3730.20">
    <property type="match status" value="1"/>
</dbReference>
<dbReference type="SUPFAM" id="SSF103481">
    <property type="entry name" value="Multidrug resistance efflux transporter EmrE"/>
    <property type="match status" value="2"/>
</dbReference>
<dbReference type="Proteomes" id="UP000703893">
    <property type="component" value="Unassembled WGS sequence"/>
</dbReference>
<comment type="similarity">
    <text evidence="2">Belongs to the EamA transporter family.</text>
</comment>
<feature type="transmembrane region" description="Helical" evidence="6">
    <location>
        <begin position="94"/>
        <end position="112"/>
    </location>
</feature>
<evidence type="ECO:0000313" key="9">
    <source>
        <dbReference type="Proteomes" id="UP000703893"/>
    </source>
</evidence>
<feature type="transmembrane region" description="Helical" evidence="6">
    <location>
        <begin position="220"/>
        <end position="242"/>
    </location>
</feature>
<evidence type="ECO:0000256" key="3">
    <source>
        <dbReference type="ARBA" id="ARBA00022692"/>
    </source>
</evidence>
<comment type="subcellular location">
    <subcellularLocation>
        <location evidence="1">Membrane</location>
        <topology evidence="1">Multi-pass membrane protein</topology>
    </subcellularLocation>
</comment>
<gene>
    <name evidence="8" type="ORF">FJZ00_00610</name>
</gene>
<reference evidence="8 9" key="1">
    <citation type="submission" date="2019-03" db="EMBL/GenBank/DDBJ databases">
        <title>Lake Tanganyika Metagenome-Assembled Genomes (MAGs).</title>
        <authorList>
            <person name="Tran P."/>
        </authorList>
    </citation>
    <scope>NUCLEOTIDE SEQUENCE [LARGE SCALE GENOMIC DNA]</scope>
    <source>
        <strain evidence="8">K_DeepCast_65m_m2_236</strain>
    </source>
</reference>
<proteinExistence type="inferred from homology"/>
<evidence type="ECO:0000313" key="8">
    <source>
        <dbReference type="EMBL" id="MBM3273622.1"/>
    </source>
</evidence>
<protein>
    <submittedName>
        <fullName evidence="8">EamA family transporter</fullName>
    </submittedName>
</protein>
<dbReference type="InterPro" id="IPR037185">
    <property type="entry name" value="EmrE-like"/>
</dbReference>
<feature type="transmembrane region" description="Helical" evidence="6">
    <location>
        <begin position="156"/>
        <end position="174"/>
    </location>
</feature>
<dbReference type="PANTHER" id="PTHR32322:SF2">
    <property type="entry name" value="EAMA DOMAIN-CONTAINING PROTEIN"/>
    <property type="match status" value="1"/>
</dbReference>
<dbReference type="InterPro" id="IPR000620">
    <property type="entry name" value="EamA_dom"/>
</dbReference>
<feature type="transmembrane region" description="Helical" evidence="6">
    <location>
        <begin position="124"/>
        <end position="144"/>
    </location>
</feature>
<dbReference type="PANTHER" id="PTHR32322">
    <property type="entry name" value="INNER MEMBRANE TRANSPORTER"/>
    <property type="match status" value="1"/>
</dbReference>
<evidence type="ECO:0000259" key="7">
    <source>
        <dbReference type="Pfam" id="PF00892"/>
    </source>
</evidence>
<dbReference type="InterPro" id="IPR050638">
    <property type="entry name" value="AA-Vitamin_Transporters"/>
</dbReference>
<dbReference type="AlphaFoldDB" id="A0A937X2J0"/>
<keyword evidence="4 6" id="KW-1133">Transmembrane helix</keyword>
<sequence length="307" mass="31771">MTKRTGLIVTALAAVYLAWGSTYLGIRLAIHEMPPLFMCAVRFLIAGVLLIALGKLLREPWPTPTQWRGAAIAGILLLGLANGGVTLSERSVPSGIAALIAAATPLTLMVIERLRPDGERPGRIGYLGLLVGFSGVAVLLGPAFSGSTLLGRPGDLALLFGAQFCWALGTSFSSRGPVPTGLFVGSGAQALTAGLFHAVATTVTGELPRALGRSYDFQTWGAIGYLIVVGSFVGYTAYAFLVREVPPSLASSNAYVNPVVAVILGTTIAQEPMTPGILTGAALVVGAVALLAYPQWLKAKARRGATA</sequence>
<evidence type="ECO:0000256" key="1">
    <source>
        <dbReference type="ARBA" id="ARBA00004141"/>
    </source>
</evidence>